<keyword evidence="4 5" id="KW-0408">Iron</keyword>
<evidence type="ECO:0000256" key="1">
    <source>
        <dbReference type="ARBA" id="ARBA00010617"/>
    </source>
</evidence>
<proteinExistence type="inferred from homology"/>
<comment type="cofactor">
    <cofactor evidence="5">
        <name>heme</name>
        <dbReference type="ChEBI" id="CHEBI:30413"/>
    </cofactor>
</comment>
<reference evidence="6 7" key="1">
    <citation type="submission" date="2024-03" db="EMBL/GenBank/DDBJ databases">
        <title>The Acrasis kona genome and developmental transcriptomes reveal deep origins of eukaryotic multicellular pathways.</title>
        <authorList>
            <person name="Sheikh S."/>
            <person name="Fu C.-J."/>
            <person name="Brown M.W."/>
            <person name="Baldauf S.L."/>
        </authorList>
    </citation>
    <scope>NUCLEOTIDE SEQUENCE [LARGE SCALE GENOMIC DNA]</scope>
    <source>
        <strain evidence="6 7">ATCC MYA-3509</strain>
    </source>
</reference>
<keyword evidence="3 5" id="KW-0479">Metal-binding</keyword>
<dbReference type="Gene3D" id="1.10.630.10">
    <property type="entry name" value="Cytochrome P450"/>
    <property type="match status" value="1"/>
</dbReference>
<dbReference type="SUPFAM" id="SSF48264">
    <property type="entry name" value="Cytochrome P450"/>
    <property type="match status" value="1"/>
</dbReference>
<comment type="similarity">
    <text evidence="1">Belongs to the cytochrome P450 family.</text>
</comment>
<dbReference type="Proteomes" id="UP001431209">
    <property type="component" value="Unassembled WGS sequence"/>
</dbReference>
<evidence type="ECO:0000256" key="4">
    <source>
        <dbReference type="ARBA" id="ARBA00023004"/>
    </source>
</evidence>
<dbReference type="InterPro" id="IPR001128">
    <property type="entry name" value="Cyt_P450"/>
</dbReference>
<dbReference type="PRINTS" id="PR00465">
    <property type="entry name" value="EP450IV"/>
</dbReference>
<dbReference type="GO" id="GO:0020037">
    <property type="term" value="F:heme binding"/>
    <property type="evidence" value="ECO:0007669"/>
    <property type="project" value="InterPro"/>
</dbReference>
<dbReference type="InterPro" id="IPR036396">
    <property type="entry name" value="Cyt_P450_sf"/>
</dbReference>
<evidence type="ECO:0000313" key="6">
    <source>
        <dbReference type="EMBL" id="KAL0477109.1"/>
    </source>
</evidence>
<evidence type="ECO:0000256" key="5">
    <source>
        <dbReference type="PIRSR" id="PIRSR602403-1"/>
    </source>
</evidence>
<dbReference type="Pfam" id="PF00067">
    <property type="entry name" value="p450"/>
    <property type="match status" value="1"/>
</dbReference>
<dbReference type="PANTHER" id="PTHR24304:SF2">
    <property type="entry name" value="24-HYDROXYCHOLESTEROL 7-ALPHA-HYDROXYLASE"/>
    <property type="match status" value="1"/>
</dbReference>
<accession>A0AAW2YJ80</accession>
<organism evidence="6 7">
    <name type="scientific">Acrasis kona</name>
    <dbReference type="NCBI Taxonomy" id="1008807"/>
    <lineage>
        <taxon>Eukaryota</taxon>
        <taxon>Discoba</taxon>
        <taxon>Heterolobosea</taxon>
        <taxon>Tetramitia</taxon>
        <taxon>Eutetramitia</taxon>
        <taxon>Acrasidae</taxon>
        <taxon>Acrasis</taxon>
    </lineage>
</organism>
<dbReference type="PANTHER" id="PTHR24304">
    <property type="entry name" value="CYTOCHROME P450 FAMILY 7"/>
    <property type="match status" value="1"/>
</dbReference>
<gene>
    <name evidence="6" type="ORF">AKO1_006245</name>
</gene>
<dbReference type="InterPro" id="IPR050529">
    <property type="entry name" value="CYP450_sterol_14alpha_dmase"/>
</dbReference>
<dbReference type="AlphaFoldDB" id="A0AAW2YJ80"/>
<dbReference type="GO" id="GO:0004497">
    <property type="term" value="F:monooxygenase activity"/>
    <property type="evidence" value="ECO:0007669"/>
    <property type="project" value="InterPro"/>
</dbReference>
<dbReference type="GO" id="GO:0016705">
    <property type="term" value="F:oxidoreductase activity, acting on paired donors, with incorporation or reduction of molecular oxygen"/>
    <property type="evidence" value="ECO:0007669"/>
    <property type="project" value="InterPro"/>
</dbReference>
<dbReference type="InterPro" id="IPR002403">
    <property type="entry name" value="Cyt_P450_E_grp-IV"/>
</dbReference>
<comment type="caution">
    <text evidence="6">The sequence shown here is derived from an EMBL/GenBank/DDBJ whole genome shotgun (WGS) entry which is preliminary data.</text>
</comment>
<evidence type="ECO:0000313" key="7">
    <source>
        <dbReference type="Proteomes" id="UP001431209"/>
    </source>
</evidence>
<feature type="binding site" description="axial binding residue" evidence="5">
    <location>
        <position position="429"/>
    </location>
    <ligand>
        <name>heme</name>
        <dbReference type="ChEBI" id="CHEBI:30413"/>
    </ligand>
    <ligandPart>
        <name>Fe</name>
        <dbReference type="ChEBI" id="CHEBI:18248"/>
    </ligandPart>
</feature>
<keyword evidence="2 5" id="KW-0349">Heme</keyword>
<name>A0AAW2YJ80_9EUKA</name>
<keyword evidence="7" id="KW-1185">Reference proteome</keyword>
<dbReference type="GO" id="GO:0005506">
    <property type="term" value="F:iron ion binding"/>
    <property type="evidence" value="ECO:0007669"/>
    <property type="project" value="InterPro"/>
</dbReference>
<dbReference type="EMBL" id="JAOPGA020000143">
    <property type="protein sequence ID" value="KAL0477109.1"/>
    <property type="molecule type" value="Genomic_DNA"/>
</dbReference>
<sequence length="483" mass="54991">MIAYILLAVVVVLALFVYVRETRYKQPPLITGYGSIPIISPLLAFASDPRDLFTFVSKKYAKEGVARISAFGYTNIHIFFGTPFLEAFFKSPETELSLEQAAKFAVGPLLGDISTMQESSKVLHKVDMRPQQPKKLSGHDWISESITTPSQLDFMFDTASEVVNKYMDEFVSKKTTEFDLFKEMYNIVVSVNVRCFVGDEVLEYLDEMTHLLWVIEYYGTTMTSLFNPYSAARKKSVAARHRIVEIIGKIREKRMKNIDEGTYNGARDVLQVNIEMGKSDAYIAMALLSIFFAAQTNTVSTSAWTLAYLATHPEWQEKVREEIPSEELTNENARDLPILGAALSETVRRNALAFIFRKALKNVEVNGYTIKKGDMVVISPSIVHADESFYPEPEKWKPERFIKDGMSYKMAALKFGKNFIQWGFNSHRCLGEQFANIVMKLIITNFLRRYKVSTNDKLELDFTKALGMPFAKGDIMMKVEPLH</sequence>
<protein>
    <submittedName>
        <fullName evidence="6">Sterol 14-alpha-demethylase</fullName>
    </submittedName>
</protein>
<evidence type="ECO:0000256" key="3">
    <source>
        <dbReference type="ARBA" id="ARBA00022723"/>
    </source>
</evidence>
<evidence type="ECO:0000256" key="2">
    <source>
        <dbReference type="ARBA" id="ARBA00022617"/>
    </source>
</evidence>